<sequence>MGPALVTVPVFQIVGIGNDDVPPPVMLSDWEPYPITLGLDSRRSGTGRPPEPSELTDPGACCSRSSRPPAPRCCSSGSRPAI</sequence>
<evidence type="ECO:0000313" key="2">
    <source>
        <dbReference type="EMBL" id="GAA1717470.1"/>
    </source>
</evidence>
<name>A0ABP4V4Q6_9MICO</name>
<dbReference type="RefSeq" id="WP_344246586.1">
    <property type="nucleotide sequence ID" value="NZ_BAAAPM010000003.1"/>
</dbReference>
<organism evidence="2 3">
    <name type="scientific">Isoptericola hypogeus</name>
    <dbReference type="NCBI Taxonomy" id="300179"/>
    <lineage>
        <taxon>Bacteria</taxon>
        <taxon>Bacillati</taxon>
        <taxon>Actinomycetota</taxon>
        <taxon>Actinomycetes</taxon>
        <taxon>Micrococcales</taxon>
        <taxon>Promicromonosporaceae</taxon>
        <taxon>Isoptericola</taxon>
    </lineage>
</organism>
<feature type="region of interest" description="Disordered" evidence="1">
    <location>
        <begin position="36"/>
        <end position="82"/>
    </location>
</feature>
<comment type="caution">
    <text evidence="2">The sequence shown here is derived from an EMBL/GenBank/DDBJ whole genome shotgun (WGS) entry which is preliminary data.</text>
</comment>
<evidence type="ECO:0000313" key="3">
    <source>
        <dbReference type="Proteomes" id="UP001501138"/>
    </source>
</evidence>
<dbReference type="Proteomes" id="UP001501138">
    <property type="component" value="Unassembled WGS sequence"/>
</dbReference>
<gene>
    <name evidence="2" type="ORF">GCM10009809_11790</name>
</gene>
<accession>A0ABP4V4Q6</accession>
<proteinExistence type="predicted"/>
<dbReference type="EMBL" id="BAAAPM010000003">
    <property type="protein sequence ID" value="GAA1717470.1"/>
    <property type="molecule type" value="Genomic_DNA"/>
</dbReference>
<reference evidence="3" key="1">
    <citation type="journal article" date="2019" name="Int. J. Syst. Evol. Microbiol.">
        <title>The Global Catalogue of Microorganisms (GCM) 10K type strain sequencing project: providing services to taxonomists for standard genome sequencing and annotation.</title>
        <authorList>
            <consortium name="The Broad Institute Genomics Platform"/>
            <consortium name="The Broad Institute Genome Sequencing Center for Infectious Disease"/>
            <person name="Wu L."/>
            <person name="Ma J."/>
        </authorList>
    </citation>
    <scope>NUCLEOTIDE SEQUENCE [LARGE SCALE GENOMIC DNA]</scope>
    <source>
        <strain evidence="3">JCM 15589</strain>
    </source>
</reference>
<keyword evidence="3" id="KW-1185">Reference proteome</keyword>
<feature type="compositionally biased region" description="Low complexity" evidence="1">
    <location>
        <begin position="61"/>
        <end position="82"/>
    </location>
</feature>
<evidence type="ECO:0000256" key="1">
    <source>
        <dbReference type="SAM" id="MobiDB-lite"/>
    </source>
</evidence>
<protein>
    <submittedName>
        <fullName evidence="2">Uncharacterized protein</fullName>
    </submittedName>
</protein>